<name>A0ACB0J418_TRIPR</name>
<sequence>MAQFHVLAVDDSIIDRMLIERLLKTSSFHVTVVDSGTKALKFLGLVEDEVRNEKPTSNATETEQVVEVNLIITDYCMPGMTGYDLLRKIKESNSLKDIPVVIMSSENVPSRINRMEALAVTILEKLSSSAYKELGIIWNLKEDIERMRNTVSMIKAVLLDAEAKANNHQVINWLEDLKDVLYDADDVLDDFSIEDLNRIVMARNSIVRQTQIFFSKSNKLAYGHKLGHKMKAIQKRLDDIAKIKHALQLNDRHIENPIVYREQRQTYSFVSKDEVLGRDEEKKCIKRYLLDINATDNVSIIPIVGIGGLGKTALAQLVYNDNDVQKHFELKMWVYVSDEFDIKKVAQDIIGDEKNSKMELVQQKLRNKIEGKKFLLVLDDMWNEDRELWLKLKSLFVEGGKGSMIIVTTRSHTVAKITGTHPPLFLKGLDSQKSQELFSRVVAFGELKEQNDLELLDIGRDIVKKCAGIPLAIRTIGSLLFSRNLGRRDWLYFKDVEFSKIDQHKDKIFEILKLSYDHLPSFLKKCFAYCSLFPKGFVFEKNTLIQLWVAEGFIQQSNDIRCVEDVGHEYFMSLLSMSFFQDVTVDDCGGVSTCKMHDLMHDLAQLMVGNEYVVVEGEEANIGIRTRYLSSRCTELQLAPTSFSYKLRTFLLHPQINASNYLRQSYNLSLSGLKFLRVLTLCGLKIVAIANSFEDMKHLRYLDLSQNTALEHLPSGITSLQNLQTLKLSGCADLRILPENLNKSLRHIELNGCNRLTCMPQGLGKLTNLQTLTCFALRNGSTSINDLGELNNLRGRLEIKGLVFLRNNAAEVQSAKVLLGKQHLQQLELRWLYDDNSHPWLSPPSLSIGQKRSWLEDEMILQGLQPYHSLQKLVIDGFCGKSLPDWIGNLSSLLTLEIHNCNCLTSLPEAICNLVSLQKLCIYNCLLLQERYGRSYGKEWRIISSIREVEILPMKPSLLKYFS</sequence>
<keyword evidence="2" id="KW-1185">Reference proteome</keyword>
<gene>
    <name evidence="1" type="ORF">MILVUS5_LOCUS8959</name>
</gene>
<proteinExistence type="predicted"/>
<accession>A0ACB0J418</accession>
<dbReference type="EMBL" id="CASHSV030000024">
    <property type="protein sequence ID" value="CAJ2638818.1"/>
    <property type="molecule type" value="Genomic_DNA"/>
</dbReference>
<organism evidence="1 2">
    <name type="scientific">Trifolium pratense</name>
    <name type="common">Red clover</name>
    <dbReference type="NCBI Taxonomy" id="57577"/>
    <lineage>
        <taxon>Eukaryota</taxon>
        <taxon>Viridiplantae</taxon>
        <taxon>Streptophyta</taxon>
        <taxon>Embryophyta</taxon>
        <taxon>Tracheophyta</taxon>
        <taxon>Spermatophyta</taxon>
        <taxon>Magnoliopsida</taxon>
        <taxon>eudicotyledons</taxon>
        <taxon>Gunneridae</taxon>
        <taxon>Pentapetalae</taxon>
        <taxon>rosids</taxon>
        <taxon>fabids</taxon>
        <taxon>Fabales</taxon>
        <taxon>Fabaceae</taxon>
        <taxon>Papilionoideae</taxon>
        <taxon>50 kb inversion clade</taxon>
        <taxon>NPAAA clade</taxon>
        <taxon>Hologalegina</taxon>
        <taxon>IRL clade</taxon>
        <taxon>Trifolieae</taxon>
        <taxon>Trifolium</taxon>
    </lineage>
</organism>
<dbReference type="Proteomes" id="UP001177021">
    <property type="component" value="Unassembled WGS sequence"/>
</dbReference>
<evidence type="ECO:0000313" key="2">
    <source>
        <dbReference type="Proteomes" id="UP001177021"/>
    </source>
</evidence>
<evidence type="ECO:0000313" key="1">
    <source>
        <dbReference type="EMBL" id="CAJ2638818.1"/>
    </source>
</evidence>
<protein>
    <submittedName>
        <fullName evidence="1">Uncharacterized protein</fullName>
    </submittedName>
</protein>
<comment type="caution">
    <text evidence="1">The sequence shown here is derived from an EMBL/GenBank/DDBJ whole genome shotgun (WGS) entry which is preliminary data.</text>
</comment>
<reference evidence="1" key="1">
    <citation type="submission" date="2023-10" db="EMBL/GenBank/DDBJ databases">
        <authorList>
            <person name="Rodriguez Cubillos JULIANA M."/>
            <person name="De Vega J."/>
        </authorList>
    </citation>
    <scope>NUCLEOTIDE SEQUENCE</scope>
</reference>